<organism evidence="1 2">
    <name type="scientific">Dermatophagoides pteronyssinus</name>
    <name type="common">European house dust mite</name>
    <dbReference type="NCBI Taxonomy" id="6956"/>
    <lineage>
        <taxon>Eukaryota</taxon>
        <taxon>Metazoa</taxon>
        <taxon>Ecdysozoa</taxon>
        <taxon>Arthropoda</taxon>
        <taxon>Chelicerata</taxon>
        <taxon>Arachnida</taxon>
        <taxon>Acari</taxon>
        <taxon>Acariformes</taxon>
        <taxon>Sarcoptiformes</taxon>
        <taxon>Astigmata</taxon>
        <taxon>Psoroptidia</taxon>
        <taxon>Analgoidea</taxon>
        <taxon>Pyroglyphidae</taxon>
        <taxon>Dermatophagoidinae</taxon>
        <taxon>Dermatophagoides</taxon>
    </lineage>
</organism>
<name>A0ABQ8J969_DERPT</name>
<proteinExistence type="predicted"/>
<evidence type="ECO:0000313" key="1">
    <source>
        <dbReference type="EMBL" id="KAH9418932.1"/>
    </source>
</evidence>
<reference evidence="1 2" key="1">
    <citation type="journal article" date="2018" name="J. Allergy Clin. Immunol.">
        <title>High-quality assembly of Dermatophagoides pteronyssinus genome and transcriptome reveals a wide range of novel allergens.</title>
        <authorList>
            <person name="Liu X.Y."/>
            <person name="Yang K.Y."/>
            <person name="Wang M.Q."/>
            <person name="Kwok J.S."/>
            <person name="Zeng X."/>
            <person name="Yang Z."/>
            <person name="Xiao X.J."/>
            <person name="Lau C.P."/>
            <person name="Li Y."/>
            <person name="Huang Z.M."/>
            <person name="Ba J.G."/>
            <person name="Yim A.K."/>
            <person name="Ouyang C.Y."/>
            <person name="Ngai S.M."/>
            <person name="Chan T.F."/>
            <person name="Leung E.L."/>
            <person name="Liu L."/>
            <person name="Liu Z.G."/>
            <person name="Tsui S.K."/>
        </authorList>
    </citation>
    <scope>NUCLEOTIDE SEQUENCE [LARGE SCALE GENOMIC DNA]</scope>
    <source>
        <strain evidence="1">Derp</strain>
    </source>
</reference>
<reference evidence="1 2" key="2">
    <citation type="journal article" date="2022" name="Mol. Biol. Evol.">
        <title>Comparative Genomics Reveals Insights into the Divergent Evolution of Astigmatic Mites and Household Pest Adaptations.</title>
        <authorList>
            <person name="Xiong Q."/>
            <person name="Wan A.T."/>
            <person name="Liu X."/>
            <person name="Fung C.S."/>
            <person name="Xiao X."/>
            <person name="Malainual N."/>
            <person name="Hou J."/>
            <person name="Wang L."/>
            <person name="Wang M."/>
            <person name="Yang K.Y."/>
            <person name="Cui Y."/>
            <person name="Leung E.L."/>
            <person name="Nong W."/>
            <person name="Shin S.K."/>
            <person name="Au S.W."/>
            <person name="Jeong K.Y."/>
            <person name="Chew F.T."/>
            <person name="Hui J.H."/>
            <person name="Leung T.F."/>
            <person name="Tungtrongchitr A."/>
            <person name="Zhong N."/>
            <person name="Liu Z."/>
            <person name="Tsui S.K."/>
        </authorList>
    </citation>
    <scope>NUCLEOTIDE SEQUENCE [LARGE SCALE GENOMIC DNA]</scope>
    <source>
        <strain evidence="1">Derp</strain>
    </source>
</reference>
<sequence>MAVVNANKNKPNQVVPIPPFELIRIFAVSGNVSLSFLIHVINGIGRPIARHDQNKLINNGKQHGNRQSSEVK</sequence>
<comment type="caution">
    <text evidence="1">The sequence shown here is derived from an EMBL/GenBank/DDBJ whole genome shotgun (WGS) entry which is preliminary data.</text>
</comment>
<evidence type="ECO:0000313" key="2">
    <source>
        <dbReference type="Proteomes" id="UP000887458"/>
    </source>
</evidence>
<accession>A0ABQ8J969</accession>
<keyword evidence="2" id="KW-1185">Reference proteome</keyword>
<dbReference type="EMBL" id="NJHN03000062">
    <property type="protein sequence ID" value="KAH9418932.1"/>
    <property type="molecule type" value="Genomic_DNA"/>
</dbReference>
<dbReference type="Proteomes" id="UP000887458">
    <property type="component" value="Unassembled WGS sequence"/>
</dbReference>
<gene>
    <name evidence="1" type="ORF">DERP_004260</name>
</gene>
<protein>
    <submittedName>
        <fullName evidence="1">Uncharacterized protein</fullName>
    </submittedName>
</protein>